<dbReference type="SUPFAM" id="SSF51316">
    <property type="entry name" value="Mss4-like"/>
    <property type="match status" value="1"/>
</dbReference>
<dbReference type="Gene3D" id="3.90.1590.10">
    <property type="entry name" value="glutathione-dependent formaldehyde- activating enzyme (gfa)"/>
    <property type="match status" value="1"/>
</dbReference>
<sequence>MEGRCTCGSLRYQMTATPMIVHCCHCRWCQRETGSAFVINALIESDRLKVEGNPDLVMTPSESGKGQEIARCPRCRVALWSHYPNAGRRSSFVRVGTLDNPDACPPDVHIFTSSKQAWVALPDGIPAFADFYPSPREVWSAEAMDRWRAMMEA</sequence>
<keyword evidence="3" id="KW-0862">Zinc</keyword>
<evidence type="ECO:0000259" key="5">
    <source>
        <dbReference type="PROSITE" id="PS51891"/>
    </source>
</evidence>
<reference evidence="6" key="1">
    <citation type="submission" date="2021-08" db="EMBL/GenBank/DDBJ databases">
        <title>Sphingopyxis panaciterrulae sp. nov., isolated from the surface water of the Yellow Sea.</title>
        <authorList>
            <person name="Gao Z."/>
            <person name="Zhang D."/>
            <person name="Zhang A."/>
        </authorList>
    </citation>
    <scope>NUCLEOTIDE SEQUENCE</scope>
    <source>
        <strain evidence="6">XHP0097</strain>
    </source>
</reference>
<comment type="caution">
    <text evidence="6">The sequence shown here is derived from an EMBL/GenBank/DDBJ whole genome shotgun (WGS) entry which is preliminary data.</text>
</comment>
<comment type="similarity">
    <text evidence="1">Belongs to the Gfa family.</text>
</comment>
<dbReference type="RefSeq" id="WP_222135501.1">
    <property type="nucleotide sequence ID" value="NZ_JAILXK010000001.1"/>
</dbReference>
<gene>
    <name evidence="6" type="ORF">K5P26_01005</name>
</gene>
<evidence type="ECO:0000256" key="4">
    <source>
        <dbReference type="ARBA" id="ARBA00023239"/>
    </source>
</evidence>
<dbReference type="PANTHER" id="PTHR33337">
    <property type="entry name" value="GFA DOMAIN-CONTAINING PROTEIN"/>
    <property type="match status" value="1"/>
</dbReference>
<accession>A0ABS7M9M0</accession>
<protein>
    <submittedName>
        <fullName evidence="6">GFA family protein</fullName>
    </submittedName>
</protein>
<name>A0ABS7M9M0_9SPHN</name>
<keyword evidence="4" id="KW-0456">Lyase</keyword>
<evidence type="ECO:0000256" key="2">
    <source>
        <dbReference type="ARBA" id="ARBA00022723"/>
    </source>
</evidence>
<dbReference type="InterPro" id="IPR011057">
    <property type="entry name" value="Mss4-like_sf"/>
</dbReference>
<dbReference type="InterPro" id="IPR006913">
    <property type="entry name" value="CENP-V/GFA"/>
</dbReference>
<evidence type="ECO:0000313" key="7">
    <source>
        <dbReference type="Proteomes" id="UP001166571"/>
    </source>
</evidence>
<evidence type="ECO:0000313" key="6">
    <source>
        <dbReference type="EMBL" id="MBY4635714.1"/>
    </source>
</evidence>
<dbReference type="EMBL" id="JAILXK010000001">
    <property type="protein sequence ID" value="MBY4635714.1"/>
    <property type="molecule type" value="Genomic_DNA"/>
</dbReference>
<dbReference type="Pfam" id="PF04828">
    <property type="entry name" value="GFA"/>
    <property type="match status" value="1"/>
</dbReference>
<evidence type="ECO:0000256" key="3">
    <source>
        <dbReference type="ARBA" id="ARBA00022833"/>
    </source>
</evidence>
<proteinExistence type="inferred from homology"/>
<dbReference type="PANTHER" id="PTHR33337:SF33">
    <property type="entry name" value="CENP-V_GFA DOMAIN-CONTAINING PROTEIN"/>
    <property type="match status" value="1"/>
</dbReference>
<keyword evidence="2" id="KW-0479">Metal-binding</keyword>
<organism evidence="6 7">
    <name type="scientific">Sphingopyxis jiangsuensis</name>
    <dbReference type="NCBI Taxonomy" id="2871171"/>
    <lineage>
        <taxon>Bacteria</taxon>
        <taxon>Pseudomonadati</taxon>
        <taxon>Pseudomonadota</taxon>
        <taxon>Alphaproteobacteria</taxon>
        <taxon>Sphingomonadales</taxon>
        <taxon>Sphingomonadaceae</taxon>
        <taxon>Sphingopyxis</taxon>
    </lineage>
</organism>
<evidence type="ECO:0000256" key="1">
    <source>
        <dbReference type="ARBA" id="ARBA00005495"/>
    </source>
</evidence>
<feature type="domain" description="CENP-V/GFA" evidence="5">
    <location>
        <begin position="1"/>
        <end position="107"/>
    </location>
</feature>
<keyword evidence="7" id="KW-1185">Reference proteome</keyword>
<dbReference type="Proteomes" id="UP001166571">
    <property type="component" value="Unassembled WGS sequence"/>
</dbReference>
<dbReference type="PROSITE" id="PS51891">
    <property type="entry name" value="CENP_V_GFA"/>
    <property type="match status" value="1"/>
</dbReference>